<evidence type="ECO:0000256" key="1">
    <source>
        <dbReference type="ARBA" id="ARBA00001946"/>
    </source>
</evidence>
<comment type="caution">
    <text evidence="9">The sequence shown here is derived from an EMBL/GenBank/DDBJ whole genome shotgun (WGS) entry which is preliminary data.</text>
</comment>
<proteinExistence type="inferred from homology"/>
<gene>
    <name evidence="9" type="ORF">DLJ53_25945</name>
</gene>
<keyword evidence="10" id="KW-1185">Reference proteome</keyword>
<keyword evidence="4" id="KW-0479">Metal-binding</keyword>
<dbReference type="SFLD" id="SFLDS00005">
    <property type="entry name" value="Isoprenoid_Synthase_Type_I"/>
    <property type="match status" value="1"/>
</dbReference>
<dbReference type="RefSeq" id="WP_111350890.1">
    <property type="nucleotide sequence ID" value="NZ_QHHQ01000007.1"/>
</dbReference>
<dbReference type="FunFam" id="1.10.600.10:FF:000001">
    <property type="entry name" value="Geranylgeranyl diphosphate synthase"/>
    <property type="match status" value="1"/>
</dbReference>
<dbReference type="InterPro" id="IPR033749">
    <property type="entry name" value="Polyprenyl_synt_CS"/>
</dbReference>
<evidence type="ECO:0000256" key="3">
    <source>
        <dbReference type="ARBA" id="ARBA00022679"/>
    </source>
</evidence>
<dbReference type="EMBL" id="QHHQ01000007">
    <property type="protein sequence ID" value="RAH98163.1"/>
    <property type="molecule type" value="Genomic_DNA"/>
</dbReference>
<dbReference type="InterPro" id="IPR008949">
    <property type="entry name" value="Isoprenoid_synthase_dom_sf"/>
</dbReference>
<dbReference type="PROSITE" id="PS00723">
    <property type="entry name" value="POLYPRENYL_SYNTHASE_1"/>
    <property type="match status" value="1"/>
</dbReference>
<dbReference type="OrthoDB" id="9805316at2"/>
<evidence type="ECO:0000256" key="2">
    <source>
        <dbReference type="ARBA" id="ARBA00006706"/>
    </source>
</evidence>
<comment type="similarity">
    <text evidence="2 8">Belongs to the FPP/GGPP synthase family.</text>
</comment>
<dbReference type="Pfam" id="PF00348">
    <property type="entry name" value="polyprenyl_synt"/>
    <property type="match status" value="1"/>
</dbReference>
<dbReference type="PANTHER" id="PTHR43281">
    <property type="entry name" value="FARNESYL DIPHOSPHATE SYNTHASE"/>
    <property type="match status" value="1"/>
</dbReference>
<evidence type="ECO:0000256" key="5">
    <source>
        <dbReference type="ARBA" id="ARBA00022842"/>
    </source>
</evidence>
<evidence type="ECO:0000256" key="4">
    <source>
        <dbReference type="ARBA" id="ARBA00022723"/>
    </source>
</evidence>
<evidence type="ECO:0000313" key="9">
    <source>
        <dbReference type="EMBL" id="RAH98163.1"/>
    </source>
</evidence>
<evidence type="ECO:0000313" key="10">
    <source>
        <dbReference type="Proteomes" id="UP000249590"/>
    </source>
</evidence>
<dbReference type="GO" id="GO:0004659">
    <property type="term" value="F:prenyltransferase activity"/>
    <property type="evidence" value="ECO:0007669"/>
    <property type="project" value="InterPro"/>
</dbReference>
<evidence type="ECO:0000256" key="8">
    <source>
        <dbReference type="RuleBase" id="RU004466"/>
    </source>
</evidence>
<keyword evidence="5" id="KW-0460">Magnesium</keyword>
<keyword evidence="3 8" id="KW-0808">Transferase</keyword>
<evidence type="ECO:0000256" key="7">
    <source>
        <dbReference type="ARBA" id="ARBA00069024"/>
    </source>
</evidence>
<protein>
    <recommendedName>
        <fullName evidence="7">Probable farnesyl diphosphate synthase</fullName>
    </recommendedName>
</protein>
<dbReference type="Gene3D" id="1.10.600.10">
    <property type="entry name" value="Farnesyl Diphosphate Synthase"/>
    <property type="match status" value="1"/>
</dbReference>
<organism evidence="9 10">
    <name type="scientific">Acuticoccus sediminis</name>
    <dbReference type="NCBI Taxonomy" id="2184697"/>
    <lineage>
        <taxon>Bacteria</taxon>
        <taxon>Pseudomonadati</taxon>
        <taxon>Pseudomonadota</taxon>
        <taxon>Alphaproteobacteria</taxon>
        <taxon>Hyphomicrobiales</taxon>
        <taxon>Amorphaceae</taxon>
        <taxon>Acuticoccus</taxon>
    </lineage>
</organism>
<reference evidence="9 10" key="1">
    <citation type="submission" date="2018-05" db="EMBL/GenBank/DDBJ databases">
        <title>Acuticoccus sediminis sp. nov., isolated from deep-sea sediment of Indian Ocean.</title>
        <authorList>
            <person name="Liu X."/>
            <person name="Lai Q."/>
            <person name="Du Y."/>
            <person name="Sun F."/>
            <person name="Zhang X."/>
            <person name="Wang S."/>
            <person name="Shao Z."/>
        </authorList>
    </citation>
    <scope>NUCLEOTIDE SEQUENCE [LARGE SCALE GENOMIC DNA]</scope>
    <source>
        <strain evidence="9 10">PTG4-2</strain>
    </source>
</reference>
<dbReference type="PANTHER" id="PTHR43281:SF1">
    <property type="entry name" value="FARNESYL DIPHOSPHATE SYNTHASE"/>
    <property type="match status" value="1"/>
</dbReference>
<name>A0A8B2NKN8_9HYPH</name>
<dbReference type="InterPro" id="IPR000092">
    <property type="entry name" value="Polyprenyl_synt"/>
</dbReference>
<dbReference type="AlphaFoldDB" id="A0A8B2NKN8"/>
<dbReference type="Proteomes" id="UP000249590">
    <property type="component" value="Unassembled WGS sequence"/>
</dbReference>
<dbReference type="PROSITE" id="PS00444">
    <property type="entry name" value="POLYPRENYL_SYNTHASE_2"/>
    <property type="match status" value="1"/>
</dbReference>
<comment type="cofactor">
    <cofactor evidence="1">
        <name>Mg(2+)</name>
        <dbReference type="ChEBI" id="CHEBI:18420"/>
    </cofactor>
</comment>
<sequence length="290" mass="29960">MDFAARLAAAAEATNRVMDQALQPSPAVPDRLLNATRYATLAGGKRFRPFLVIESAALFDAPADAAAAVAAAFECLHSYSLVHDDLPAMDDDDLRRGQPTVHKAYDEATAILVGDGLQALAFELITGDPVPSDVAGPLAHLLARASGNAGMVGGQYRDLNAIGLDAEGIRLMQAMKTGRLIAGACEAGAVLGRADAGARAALVRYGDLLGEAFQLADDLLDVEGTAEETGKRVGKDAGADKATLVGLIGPAAARARLAEIVAAAADTLAPFGDRASVLREASRFVADRRS</sequence>
<evidence type="ECO:0000256" key="6">
    <source>
        <dbReference type="ARBA" id="ARBA00023229"/>
    </source>
</evidence>
<dbReference type="GO" id="GO:0046872">
    <property type="term" value="F:metal ion binding"/>
    <property type="evidence" value="ECO:0007669"/>
    <property type="project" value="UniProtKB-KW"/>
</dbReference>
<dbReference type="SUPFAM" id="SSF48576">
    <property type="entry name" value="Terpenoid synthases"/>
    <property type="match status" value="1"/>
</dbReference>
<dbReference type="SFLD" id="SFLDG01017">
    <property type="entry name" value="Polyprenyl_Transferase_Like"/>
    <property type="match status" value="1"/>
</dbReference>
<accession>A0A8B2NKN8</accession>
<keyword evidence="6" id="KW-0414">Isoprene biosynthesis</keyword>
<dbReference type="GO" id="GO:0016114">
    <property type="term" value="P:terpenoid biosynthetic process"/>
    <property type="evidence" value="ECO:0007669"/>
    <property type="project" value="UniProtKB-ARBA"/>
</dbReference>